<protein>
    <submittedName>
        <fullName evidence="2">Vibriobactin utilization protein ViuB</fullName>
    </submittedName>
</protein>
<dbReference type="Proteomes" id="UP000242367">
    <property type="component" value="Unassembled WGS sequence"/>
</dbReference>
<reference evidence="2 3" key="1">
    <citation type="journal article" date="2017" name="Chemistry">
        <title>Isolation, Biosynthesis and Chemical Modifications of Rubterolones A-F: Rare Tropolone Alkaloids from Actinomadura sp. 5-2.</title>
        <authorList>
            <person name="Guo H."/>
            <person name="Benndorf R."/>
            <person name="Leichnitz D."/>
            <person name="Klassen J.L."/>
            <person name="Vollmers J."/>
            <person name="Gorls H."/>
            <person name="Steinacker M."/>
            <person name="Weigel C."/>
            <person name="Dahse H.M."/>
            <person name="Kaster A.K."/>
            <person name="de Beer Z.W."/>
            <person name="Poulsen M."/>
            <person name="Beemelmanns C."/>
        </authorList>
    </citation>
    <scope>NUCLEOTIDE SEQUENCE [LARGE SCALE GENOMIC DNA]</scope>
    <source>
        <strain evidence="2 3">5-2</strain>
    </source>
</reference>
<evidence type="ECO:0000313" key="3">
    <source>
        <dbReference type="Proteomes" id="UP000242367"/>
    </source>
</evidence>
<comment type="caution">
    <text evidence="2">The sequence shown here is derived from an EMBL/GenBank/DDBJ whole genome shotgun (WGS) entry which is preliminary data.</text>
</comment>
<evidence type="ECO:0000259" key="1">
    <source>
        <dbReference type="PROSITE" id="PS51384"/>
    </source>
</evidence>
<gene>
    <name evidence="2" type="primary">viuB_2</name>
    <name evidence="2" type="ORF">BTM25_28710</name>
</gene>
<accession>A0A2P4UGP8</accession>
<dbReference type="EMBL" id="MTBP01000002">
    <property type="protein sequence ID" value="POM24243.1"/>
    <property type="molecule type" value="Genomic_DNA"/>
</dbReference>
<dbReference type="InterPro" id="IPR007037">
    <property type="entry name" value="SIP_rossman_dom"/>
</dbReference>
<dbReference type="InterPro" id="IPR013113">
    <property type="entry name" value="SIP_FAD-bd"/>
</dbReference>
<dbReference type="AlphaFoldDB" id="A0A2P4UGP8"/>
<dbReference type="PROSITE" id="PS51384">
    <property type="entry name" value="FAD_FR"/>
    <property type="match status" value="1"/>
</dbReference>
<dbReference type="GO" id="GO:0016491">
    <property type="term" value="F:oxidoreductase activity"/>
    <property type="evidence" value="ECO:0007669"/>
    <property type="project" value="InterPro"/>
</dbReference>
<dbReference type="InterPro" id="IPR017927">
    <property type="entry name" value="FAD-bd_FR_type"/>
</dbReference>
<dbReference type="RefSeq" id="WP_103563392.1">
    <property type="nucleotide sequence ID" value="NZ_MTBP01000002.1"/>
</dbReference>
<dbReference type="Gene3D" id="2.40.30.10">
    <property type="entry name" value="Translation factors"/>
    <property type="match status" value="1"/>
</dbReference>
<proteinExistence type="predicted"/>
<sequence>MTYGFFDLRVLRTFRLGPTMRRVTFGGAGVDGLASGGRDQRIKLFLPHRHQAAPVVPVADEDWFAAWRGLDPGERAVMRTYTVRAQRPGELDVDFALHGDTGPASRWACLAQPGDRVTVLGPTEPDNAGVDFRPPPGAARILLAGDETALPAIGGILEHLAAGTAADVWIEVRHSDDRQELATRADADVRWLVRGATDALVEAVPAAAFATPDYAWIAGESGTVRALRRHLVGERGLDRRTVTFTGYWRKGDSEEDLLAEVAAGRSPHTEE</sequence>
<name>A0A2P4UGP8_9ACTN</name>
<dbReference type="Pfam" id="PF08021">
    <property type="entry name" value="FAD_binding_9"/>
    <property type="match status" value="1"/>
</dbReference>
<feature type="domain" description="FAD-binding FR-type" evidence="1">
    <location>
        <begin position="3"/>
        <end position="135"/>
    </location>
</feature>
<dbReference type="InterPro" id="IPR039261">
    <property type="entry name" value="FNR_nucleotide-bd"/>
</dbReference>
<dbReference type="SUPFAM" id="SSF63380">
    <property type="entry name" value="Riboflavin synthase domain-like"/>
    <property type="match status" value="1"/>
</dbReference>
<keyword evidence="3" id="KW-1185">Reference proteome</keyword>
<dbReference type="CDD" id="cd06193">
    <property type="entry name" value="siderophore_interacting"/>
    <property type="match status" value="1"/>
</dbReference>
<dbReference type="InterPro" id="IPR017938">
    <property type="entry name" value="Riboflavin_synthase-like_b-brl"/>
</dbReference>
<dbReference type="Pfam" id="PF04954">
    <property type="entry name" value="SIP"/>
    <property type="match status" value="1"/>
</dbReference>
<dbReference type="InterPro" id="IPR039374">
    <property type="entry name" value="SIP_fam"/>
</dbReference>
<dbReference type="PANTHER" id="PTHR30157:SF0">
    <property type="entry name" value="NADPH-DEPENDENT FERRIC-CHELATE REDUCTASE"/>
    <property type="match status" value="1"/>
</dbReference>
<evidence type="ECO:0000313" key="2">
    <source>
        <dbReference type="EMBL" id="POM24243.1"/>
    </source>
</evidence>
<organism evidence="2 3">
    <name type="scientific">Actinomadura rubteroloni</name>
    <dbReference type="NCBI Taxonomy" id="1926885"/>
    <lineage>
        <taxon>Bacteria</taxon>
        <taxon>Bacillati</taxon>
        <taxon>Actinomycetota</taxon>
        <taxon>Actinomycetes</taxon>
        <taxon>Streptosporangiales</taxon>
        <taxon>Thermomonosporaceae</taxon>
        <taxon>Actinomadura</taxon>
    </lineage>
</organism>
<dbReference type="PANTHER" id="PTHR30157">
    <property type="entry name" value="FERRIC REDUCTASE, NADPH-DEPENDENT"/>
    <property type="match status" value="1"/>
</dbReference>
<dbReference type="Gene3D" id="3.40.50.80">
    <property type="entry name" value="Nucleotide-binding domain of ferredoxin-NADP reductase (FNR) module"/>
    <property type="match status" value="1"/>
</dbReference>